<protein>
    <recommendedName>
        <fullName evidence="1">Primosomal protein N C-terminal domain-containing protein</fullName>
    </recommendedName>
</protein>
<dbReference type="OrthoDB" id="9759544at2"/>
<reference evidence="2 3" key="1">
    <citation type="journal article" date="2014" name="Proc. Natl. Acad. Sci. U.S.A.">
        <title>Functional type 2 photosynthetic reaction centers found in the rare bacterial phylum Gemmatimonadetes.</title>
        <authorList>
            <person name="Zeng Y."/>
            <person name="Feng F."/>
            <person name="Medova H."/>
            <person name="Dean J."/>
            <person name="Koblizek M."/>
        </authorList>
    </citation>
    <scope>NUCLEOTIDE SEQUENCE [LARGE SCALE GENOMIC DNA]</scope>
    <source>
        <strain evidence="2 3">AP64</strain>
    </source>
</reference>
<evidence type="ECO:0000259" key="1">
    <source>
        <dbReference type="Pfam" id="PF18074"/>
    </source>
</evidence>
<dbReference type="AlphaFoldDB" id="A0A143BHB9"/>
<feature type="domain" description="Primosomal protein N C-terminal" evidence="1">
    <location>
        <begin position="11"/>
        <end position="71"/>
    </location>
</feature>
<dbReference type="EMBL" id="CP011454">
    <property type="protein sequence ID" value="AMW04428.1"/>
    <property type="molecule type" value="Genomic_DNA"/>
</dbReference>
<reference evidence="2 3" key="2">
    <citation type="journal article" date="2016" name="Environ. Microbiol. Rep.">
        <title>Metagenomic evidence for the presence of phototrophic Gemmatimonadetes bacteria in diverse environments.</title>
        <authorList>
            <person name="Zeng Y."/>
            <person name="Baumbach J."/>
            <person name="Barbosa E.G."/>
            <person name="Azevedo V."/>
            <person name="Zhang C."/>
            <person name="Koblizek M."/>
        </authorList>
    </citation>
    <scope>NUCLEOTIDE SEQUENCE [LARGE SCALE GENOMIC DNA]</scope>
    <source>
        <strain evidence="2 3">AP64</strain>
    </source>
</reference>
<dbReference type="Pfam" id="PF18074">
    <property type="entry name" value="PriA_C"/>
    <property type="match status" value="1"/>
</dbReference>
<dbReference type="KEGG" id="gph:GEMMAAP_05390"/>
<name>A0A143BHB9_9BACT</name>
<dbReference type="STRING" id="1379270.GEMMAAP_05390"/>
<dbReference type="eggNOG" id="COG1198">
    <property type="taxonomic scope" value="Bacteria"/>
</dbReference>
<sequence length="75" mass="8694">MTKLVKSQGLRDLVLVGPAPCPIDRIKDRWRWHFLLKSSQPKLMTRVARYVAERCPVPKDSELRLVVDRDPVSLL</sequence>
<dbReference type="Proteomes" id="UP000076404">
    <property type="component" value="Chromosome"/>
</dbReference>
<gene>
    <name evidence="2" type="ORF">GEMMAAP_05390</name>
</gene>
<evidence type="ECO:0000313" key="3">
    <source>
        <dbReference type="Proteomes" id="UP000076404"/>
    </source>
</evidence>
<accession>A0A143BHB9</accession>
<proteinExistence type="predicted"/>
<dbReference type="InterPro" id="IPR041236">
    <property type="entry name" value="PriA_C"/>
</dbReference>
<evidence type="ECO:0000313" key="2">
    <source>
        <dbReference type="EMBL" id="AMW04428.1"/>
    </source>
</evidence>
<keyword evidence="3" id="KW-1185">Reference proteome</keyword>
<organism evidence="2 3">
    <name type="scientific">Gemmatimonas phototrophica</name>
    <dbReference type="NCBI Taxonomy" id="1379270"/>
    <lineage>
        <taxon>Bacteria</taxon>
        <taxon>Pseudomonadati</taxon>
        <taxon>Gemmatimonadota</taxon>
        <taxon>Gemmatimonadia</taxon>
        <taxon>Gemmatimonadales</taxon>
        <taxon>Gemmatimonadaceae</taxon>
        <taxon>Gemmatimonas</taxon>
    </lineage>
</organism>